<dbReference type="GeneID" id="83015984"/>
<evidence type="ECO:0000256" key="9">
    <source>
        <dbReference type="SAM" id="Phobius"/>
    </source>
</evidence>
<feature type="transmembrane region" description="Helical" evidence="9">
    <location>
        <begin position="131"/>
        <end position="151"/>
    </location>
</feature>
<comment type="subcellular location">
    <subcellularLocation>
        <location evidence="1">Cell membrane</location>
        <topology evidence="1">Multi-pass membrane protein</topology>
    </subcellularLocation>
</comment>
<comment type="function">
    <text evidence="8">The phosphoenolpyruvate-dependent sugar phosphotransferase system (PTS), a major carbohydrate active -transport system, catalyzes the phosphorylation of incoming sugar substrates concomitant with their translocation across the cell membrane.</text>
</comment>
<organism evidence="11 12">
    <name type="scientific">Holdemania filiformis</name>
    <dbReference type="NCBI Taxonomy" id="61171"/>
    <lineage>
        <taxon>Bacteria</taxon>
        <taxon>Bacillati</taxon>
        <taxon>Bacillota</taxon>
        <taxon>Erysipelotrichia</taxon>
        <taxon>Erysipelotrichales</taxon>
        <taxon>Erysipelotrichaceae</taxon>
        <taxon>Holdemania</taxon>
    </lineage>
</organism>
<feature type="transmembrane region" description="Helical" evidence="9">
    <location>
        <begin position="270"/>
        <end position="295"/>
    </location>
</feature>
<keyword evidence="3 8" id="KW-1003">Cell membrane</keyword>
<dbReference type="RefSeq" id="WP_117895330.1">
    <property type="nucleotide sequence ID" value="NZ_CABJCV010000014.1"/>
</dbReference>
<evidence type="ECO:0000256" key="4">
    <source>
        <dbReference type="ARBA" id="ARBA00022597"/>
    </source>
</evidence>
<evidence type="ECO:0000256" key="2">
    <source>
        <dbReference type="ARBA" id="ARBA00022448"/>
    </source>
</evidence>
<feature type="transmembrane region" description="Helical" evidence="9">
    <location>
        <begin position="380"/>
        <end position="400"/>
    </location>
</feature>
<keyword evidence="12" id="KW-1185">Reference proteome</keyword>
<evidence type="ECO:0000256" key="8">
    <source>
        <dbReference type="PIRNR" id="PIRNR006351"/>
    </source>
</evidence>
<dbReference type="NCBIfam" id="TIGR00410">
    <property type="entry name" value="lacE"/>
    <property type="match status" value="1"/>
</dbReference>
<keyword evidence="4 8" id="KW-0762">Sugar transport</keyword>
<protein>
    <recommendedName>
        <fullName evidence="8">Permease IIC component</fullName>
    </recommendedName>
</protein>
<dbReference type="InterPro" id="IPR004796">
    <property type="entry name" value="PTS_IIC_cello"/>
</dbReference>
<dbReference type="EMBL" id="QRUP01000014">
    <property type="protein sequence ID" value="RGR72650.1"/>
    <property type="molecule type" value="Genomic_DNA"/>
</dbReference>
<dbReference type="GO" id="GO:0005886">
    <property type="term" value="C:plasma membrane"/>
    <property type="evidence" value="ECO:0007669"/>
    <property type="project" value="UniProtKB-SubCell"/>
</dbReference>
<dbReference type="GO" id="GO:0009401">
    <property type="term" value="P:phosphoenolpyruvate-dependent sugar phosphotransferase system"/>
    <property type="evidence" value="ECO:0007669"/>
    <property type="project" value="InterPro"/>
</dbReference>
<feature type="domain" description="PTS EIIC type-3" evidence="10">
    <location>
        <begin position="8"/>
        <end position="400"/>
    </location>
</feature>
<proteinExistence type="predicted"/>
<sequence length="425" mass="46795">MNNFLDKLDHVLSPVADVLSNNKFLRSIANGLIALMPLTMVAAIFSILEALPKVASFLPQWSEAVDAALLVPYNVIFGLMALIVSFTVAYQHSKNYEDSDSMMNGLLSLLCFVLMASTYENMTFSAQYFGYAGIFAAVLTALVSVELYHFLVKHNLRIKMPDSVPPLVSKSFEALIPLLILVTVFYGGNCLVVSLTGNSIPALIQSLVTPAIKGSDSIWYQAILHFLMQLFFWLGMHGWAITAGFSMPISNALLAEQSAAYAAGTPIAELPYFTTGGVNMCNVFYFIPLILMFACKAKRNKAIGKMTFIPTLFNISEPMTFGIPIVLNPILGIPFILYQPIIVSINMAAVKYGFMNRSAMSGIAALPQPFSTFVACYGDFRVFLVFAVMMIVAIAIWYPFLMVWDRKCLREEQEAIAAGQVETAE</sequence>
<keyword evidence="2 8" id="KW-0813">Transport</keyword>
<evidence type="ECO:0000256" key="5">
    <source>
        <dbReference type="ARBA" id="ARBA00022692"/>
    </source>
</evidence>
<evidence type="ECO:0000256" key="3">
    <source>
        <dbReference type="ARBA" id="ARBA00022475"/>
    </source>
</evidence>
<keyword evidence="5 9" id="KW-0812">Transmembrane</keyword>
<dbReference type="InterPro" id="IPR051088">
    <property type="entry name" value="PTS_Sugar-EIIC/EIIB"/>
</dbReference>
<dbReference type="InterPro" id="IPR003352">
    <property type="entry name" value="PTS_EIIC"/>
</dbReference>
<reference evidence="11 12" key="1">
    <citation type="submission" date="2018-08" db="EMBL/GenBank/DDBJ databases">
        <title>A genome reference for cultivated species of the human gut microbiota.</title>
        <authorList>
            <person name="Zou Y."/>
            <person name="Xue W."/>
            <person name="Luo G."/>
        </authorList>
    </citation>
    <scope>NUCLEOTIDE SEQUENCE [LARGE SCALE GENOMIC DNA]</scope>
    <source>
        <strain evidence="11 12">AF24-29</strain>
    </source>
</reference>
<comment type="caution">
    <text evidence="11">The sequence shown here is derived from an EMBL/GenBank/DDBJ whole genome shotgun (WGS) entry which is preliminary data.</text>
</comment>
<dbReference type="GO" id="GO:1901264">
    <property type="term" value="P:carbohydrate derivative transport"/>
    <property type="evidence" value="ECO:0007669"/>
    <property type="project" value="TreeGrafter"/>
</dbReference>
<dbReference type="PIRSF" id="PIRSF006351">
    <property type="entry name" value="PTS_EIIC-Cellobiose"/>
    <property type="match status" value="1"/>
</dbReference>
<evidence type="ECO:0000256" key="7">
    <source>
        <dbReference type="ARBA" id="ARBA00023136"/>
    </source>
</evidence>
<dbReference type="Proteomes" id="UP000284178">
    <property type="component" value="Unassembled WGS sequence"/>
</dbReference>
<feature type="transmembrane region" description="Helical" evidence="9">
    <location>
        <begin position="28"/>
        <end position="48"/>
    </location>
</feature>
<keyword evidence="7 8" id="KW-0472">Membrane</keyword>
<dbReference type="Pfam" id="PF02378">
    <property type="entry name" value="PTS_EIIC"/>
    <property type="match status" value="1"/>
</dbReference>
<dbReference type="PROSITE" id="PS51105">
    <property type="entry name" value="PTS_EIIC_TYPE_3"/>
    <property type="match status" value="1"/>
</dbReference>
<dbReference type="AlphaFoldDB" id="A0A412FWV9"/>
<name>A0A412FWV9_9FIRM</name>
<dbReference type="PANTHER" id="PTHR33989">
    <property type="match status" value="1"/>
</dbReference>
<gene>
    <name evidence="11" type="ORF">DWY25_11330</name>
</gene>
<dbReference type="PANTHER" id="PTHR33989:SF4">
    <property type="entry name" value="PTS SYSTEM N,N'-DIACETYLCHITOBIOSE-SPECIFIC EIIC COMPONENT"/>
    <property type="match status" value="1"/>
</dbReference>
<dbReference type="InterPro" id="IPR004501">
    <property type="entry name" value="PTS_EIIC_3"/>
</dbReference>
<evidence type="ECO:0000313" key="11">
    <source>
        <dbReference type="EMBL" id="RGR72650.1"/>
    </source>
</evidence>
<keyword evidence="6 9" id="KW-1133">Transmembrane helix</keyword>
<evidence type="ECO:0000259" key="10">
    <source>
        <dbReference type="PROSITE" id="PS51105"/>
    </source>
</evidence>
<feature type="transmembrane region" description="Helical" evidence="9">
    <location>
        <begin position="102"/>
        <end position="119"/>
    </location>
</feature>
<evidence type="ECO:0000256" key="1">
    <source>
        <dbReference type="ARBA" id="ARBA00004651"/>
    </source>
</evidence>
<feature type="transmembrane region" description="Helical" evidence="9">
    <location>
        <begin position="68"/>
        <end position="90"/>
    </location>
</feature>
<evidence type="ECO:0000256" key="6">
    <source>
        <dbReference type="ARBA" id="ARBA00022989"/>
    </source>
</evidence>
<dbReference type="GO" id="GO:0008982">
    <property type="term" value="F:protein-N(PI)-phosphohistidine-sugar phosphotransferase activity"/>
    <property type="evidence" value="ECO:0007669"/>
    <property type="project" value="UniProtKB-UniRule"/>
</dbReference>
<evidence type="ECO:0000313" key="12">
    <source>
        <dbReference type="Proteomes" id="UP000284178"/>
    </source>
</evidence>
<accession>A0A412FWV9</accession>